<dbReference type="Pfam" id="PF13715">
    <property type="entry name" value="CarbopepD_reg_2"/>
    <property type="match status" value="1"/>
</dbReference>
<evidence type="ECO:0000256" key="4">
    <source>
        <dbReference type="ARBA" id="ARBA00022692"/>
    </source>
</evidence>
<dbReference type="GO" id="GO:0044718">
    <property type="term" value="P:siderophore transmembrane transport"/>
    <property type="evidence" value="ECO:0007669"/>
    <property type="project" value="TreeGrafter"/>
</dbReference>
<dbReference type="RefSeq" id="WP_062590742.1">
    <property type="nucleotide sequence ID" value="NZ_LQZQ01000006.1"/>
</dbReference>
<dbReference type="STRING" id="279360.MB14_16885"/>
<feature type="domain" description="TonB-dependent receptor plug" evidence="10">
    <location>
        <begin position="122"/>
        <end position="229"/>
    </location>
</feature>
<dbReference type="InterPro" id="IPR037066">
    <property type="entry name" value="Plug_dom_sf"/>
</dbReference>
<keyword evidence="3 8" id="KW-1134">Transmembrane beta strand</keyword>
<keyword evidence="4 8" id="KW-0812">Transmembrane</keyword>
<dbReference type="InterPro" id="IPR012910">
    <property type="entry name" value="Plug_dom"/>
</dbReference>
<evidence type="ECO:0000256" key="1">
    <source>
        <dbReference type="ARBA" id="ARBA00004571"/>
    </source>
</evidence>
<dbReference type="PANTHER" id="PTHR30069">
    <property type="entry name" value="TONB-DEPENDENT OUTER MEMBRANE RECEPTOR"/>
    <property type="match status" value="1"/>
</dbReference>
<dbReference type="SUPFAM" id="SSF49464">
    <property type="entry name" value="Carboxypeptidase regulatory domain-like"/>
    <property type="match status" value="1"/>
</dbReference>
<comment type="caution">
    <text evidence="11">The sequence shown here is derived from an EMBL/GenBank/DDBJ whole genome shotgun (WGS) entry which is preliminary data.</text>
</comment>
<proteinExistence type="inferred from homology"/>
<keyword evidence="12" id="KW-1185">Reference proteome</keyword>
<organism evidence="11 12">
    <name type="scientific">Roseivirga ehrenbergii (strain DSM 102268 / JCM 13514 / KCTC 12282 / NCIMB 14502 / KMM 6017)</name>
    <dbReference type="NCBI Taxonomy" id="279360"/>
    <lineage>
        <taxon>Bacteria</taxon>
        <taxon>Pseudomonadati</taxon>
        <taxon>Bacteroidota</taxon>
        <taxon>Cytophagia</taxon>
        <taxon>Cytophagales</taxon>
        <taxon>Roseivirgaceae</taxon>
        <taxon>Roseivirga</taxon>
    </lineage>
</organism>
<dbReference type="GO" id="GO:0015344">
    <property type="term" value="F:siderophore uptake transmembrane transporter activity"/>
    <property type="evidence" value="ECO:0007669"/>
    <property type="project" value="TreeGrafter"/>
</dbReference>
<keyword evidence="5 9" id="KW-0732">Signal</keyword>
<dbReference type="InterPro" id="IPR008969">
    <property type="entry name" value="CarboxyPept-like_regulatory"/>
</dbReference>
<dbReference type="Gene3D" id="2.170.130.10">
    <property type="entry name" value="TonB-dependent receptor, plug domain"/>
    <property type="match status" value="1"/>
</dbReference>
<comment type="similarity">
    <text evidence="8">Belongs to the TonB-dependent receptor family.</text>
</comment>
<evidence type="ECO:0000256" key="9">
    <source>
        <dbReference type="SAM" id="SignalP"/>
    </source>
</evidence>
<dbReference type="InterPro" id="IPR039426">
    <property type="entry name" value="TonB-dep_rcpt-like"/>
</dbReference>
<dbReference type="AlphaFoldDB" id="A0A150XLD7"/>
<dbReference type="GO" id="GO:0009279">
    <property type="term" value="C:cell outer membrane"/>
    <property type="evidence" value="ECO:0007669"/>
    <property type="project" value="UniProtKB-SubCell"/>
</dbReference>
<evidence type="ECO:0000256" key="5">
    <source>
        <dbReference type="ARBA" id="ARBA00022729"/>
    </source>
</evidence>
<dbReference type="Gene3D" id="2.40.170.20">
    <property type="entry name" value="TonB-dependent receptor, beta-barrel domain"/>
    <property type="match status" value="1"/>
</dbReference>
<dbReference type="PANTHER" id="PTHR30069:SF29">
    <property type="entry name" value="HEMOGLOBIN AND HEMOGLOBIN-HAPTOGLOBIN-BINDING PROTEIN 1-RELATED"/>
    <property type="match status" value="1"/>
</dbReference>
<dbReference type="InterPro" id="IPR036942">
    <property type="entry name" value="Beta-barrel_TonB_sf"/>
</dbReference>
<reference evidence="11" key="1">
    <citation type="submission" date="2016-01" db="EMBL/GenBank/DDBJ databases">
        <title>Genome sequencing of Roseivirga ehrenbergii KMM 6017.</title>
        <authorList>
            <person name="Selvaratnam C."/>
            <person name="Thevarajoo S."/>
            <person name="Goh K.M."/>
            <person name="Ee R."/>
            <person name="Chan K.-G."/>
            <person name="Chong C.S."/>
        </authorList>
    </citation>
    <scope>NUCLEOTIDE SEQUENCE [LARGE SCALE GENOMIC DNA]</scope>
    <source>
        <strain evidence="11">KMM 6017</strain>
    </source>
</reference>
<evidence type="ECO:0000256" key="8">
    <source>
        <dbReference type="PROSITE-ProRule" id="PRU01360"/>
    </source>
</evidence>
<keyword evidence="6 8" id="KW-0472">Membrane</keyword>
<dbReference type="Proteomes" id="UP000075583">
    <property type="component" value="Unassembled WGS sequence"/>
</dbReference>
<name>A0A150XLD7_ROSEK</name>
<evidence type="ECO:0000256" key="2">
    <source>
        <dbReference type="ARBA" id="ARBA00022448"/>
    </source>
</evidence>
<keyword evidence="7 8" id="KW-0998">Cell outer membrane</keyword>
<accession>A0A150XLD7</accession>
<dbReference type="EMBL" id="LQZQ01000006">
    <property type="protein sequence ID" value="KYG79536.1"/>
    <property type="molecule type" value="Genomic_DNA"/>
</dbReference>
<evidence type="ECO:0000256" key="7">
    <source>
        <dbReference type="ARBA" id="ARBA00023237"/>
    </source>
</evidence>
<feature type="chain" id="PRO_5007574930" description="TonB-dependent receptor plug domain-containing protein" evidence="9">
    <location>
        <begin position="20"/>
        <end position="731"/>
    </location>
</feature>
<evidence type="ECO:0000256" key="3">
    <source>
        <dbReference type="ARBA" id="ARBA00022452"/>
    </source>
</evidence>
<keyword evidence="2 8" id="KW-0813">Transport</keyword>
<protein>
    <recommendedName>
        <fullName evidence="10">TonB-dependent receptor plug domain-containing protein</fullName>
    </recommendedName>
</protein>
<comment type="subcellular location">
    <subcellularLocation>
        <location evidence="1 8">Cell outer membrane</location>
        <topology evidence="1 8">Multi-pass membrane protein</topology>
    </subcellularLocation>
</comment>
<feature type="signal peptide" evidence="9">
    <location>
        <begin position="1"/>
        <end position="19"/>
    </location>
</feature>
<evidence type="ECO:0000313" key="11">
    <source>
        <dbReference type="EMBL" id="KYG79536.1"/>
    </source>
</evidence>
<evidence type="ECO:0000256" key="6">
    <source>
        <dbReference type="ARBA" id="ARBA00023136"/>
    </source>
</evidence>
<dbReference type="Pfam" id="PF07715">
    <property type="entry name" value="Plug"/>
    <property type="match status" value="1"/>
</dbReference>
<dbReference type="PROSITE" id="PS52016">
    <property type="entry name" value="TONB_DEPENDENT_REC_3"/>
    <property type="match status" value="1"/>
</dbReference>
<sequence>MIKRFFLASVLMVLFTHMAIGQNSIRFQVFDEETNEPLVGATAFVSTTKGGISDSQGFVTLTNLSGTEVEVRFSFVGYETQTNTYVFSEVGDETIKIMMESATEEHEEVAIVTATRSSRSIEEIPTRIEFLGTEELEEKAVMKSANIAMLLRESTGIQMQITSPSSANQSIRIQGLDGRYTQLLKDGFPLYGGFSGGLSIMQIPPLDLKQVEVIKGSNATLYGGGAIAGLVNLVSIQPEDEARFRLMLDQTSAGGTTVNTFYAKRNDKFGMSLFASGGLQKAYDVNDDNFSDIPESKALTFNPTFFYYPSADSKIRLALSGTFEDRLGGNLDAIDAEQSNANAYLQENNTNRLSYQLSYEKNWDANRSFTIKNSLLSFDRTIQEPSLTFNGQQYATFSEAAYSFGRDKSRWIVGTNLYSDNFTEDSGTNNNRNYEQITTGAFIQQVEQVSETFSIESGVRLDYNNDYGWFALPRVALFYNPASKFSYRLGGGLGYKTPTIFTEDTERLSFRGLDASNLTSLDAEKSFGGNFDINYKTAIGERWTFSVNQLFFYTQLNDPLALRQVPLTNSFRFENAGDHMRSQGLETNLKLTYNDFKLFFNYALIDAQEKFDNRNDQKPLTAKHNIGAVLVYEEEGKWRIGLEAYYTGEQYRRDLTRTDNYWITGLMVLRKFEHISLYSNFENFSDTRQSKFENINLGSNMSPSDLDIWAPLEGFVVNFGVIIDFGHSGHH</sequence>
<gene>
    <name evidence="11" type="ORF">MB14_16885</name>
</gene>
<dbReference type="SUPFAM" id="SSF56935">
    <property type="entry name" value="Porins"/>
    <property type="match status" value="1"/>
</dbReference>
<evidence type="ECO:0000313" key="12">
    <source>
        <dbReference type="Proteomes" id="UP000075583"/>
    </source>
</evidence>
<evidence type="ECO:0000259" key="10">
    <source>
        <dbReference type="Pfam" id="PF07715"/>
    </source>
</evidence>